<feature type="region of interest" description="Disordered" evidence="3">
    <location>
        <begin position="349"/>
        <end position="370"/>
    </location>
</feature>
<organism evidence="5 6">
    <name type="scientific">Dreissena polymorpha</name>
    <name type="common">Zebra mussel</name>
    <name type="synonym">Mytilus polymorpha</name>
    <dbReference type="NCBI Taxonomy" id="45954"/>
    <lineage>
        <taxon>Eukaryota</taxon>
        <taxon>Metazoa</taxon>
        <taxon>Spiralia</taxon>
        <taxon>Lophotrochozoa</taxon>
        <taxon>Mollusca</taxon>
        <taxon>Bivalvia</taxon>
        <taxon>Autobranchia</taxon>
        <taxon>Heteroconchia</taxon>
        <taxon>Euheterodonta</taxon>
        <taxon>Imparidentia</taxon>
        <taxon>Neoheterodontei</taxon>
        <taxon>Myida</taxon>
        <taxon>Dreissenoidea</taxon>
        <taxon>Dreissenidae</taxon>
        <taxon>Dreissena</taxon>
    </lineage>
</organism>
<keyword evidence="6" id="KW-1185">Reference proteome</keyword>
<evidence type="ECO:0000313" key="6">
    <source>
        <dbReference type="Proteomes" id="UP000828390"/>
    </source>
</evidence>
<keyword evidence="1" id="KW-0677">Repeat</keyword>
<proteinExistence type="predicted"/>
<keyword evidence="2" id="KW-0547">Nucleotide-binding</keyword>
<dbReference type="PROSITE" id="PS51424">
    <property type="entry name" value="ROC"/>
    <property type="match status" value="1"/>
</dbReference>
<dbReference type="Gene3D" id="3.30.70.1390">
    <property type="entry name" value="ROC domain from the Parkinson's disease-associated leucine-rich repeat kinase 2"/>
    <property type="match status" value="2"/>
</dbReference>
<dbReference type="AlphaFoldDB" id="A0A9D4J4R3"/>
<dbReference type="SUPFAM" id="SSF52540">
    <property type="entry name" value="P-loop containing nucleoside triphosphate hydrolases"/>
    <property type="match status" value="1"/>
</dbReference>
<dbReference type="InterPro" id="IPR020859">
    <property type="entry name" value="ROC"/>
</dbReference>
<evidence type="ECO:0000259" key="4">
    <source>
        <dbReference type="PROSITE" id="PS51424"/>
    </source>
</evidence>
<protein>
    <recommendedName>
        <fullName evidence="4">Roc domain-containing protein</fullName>
    </recommendedName>
</protein>
<reference evidence="5" key="1">
    <citation type="journal article" date="2019" name="bioRxiv">
        <title>The Genome of the Zebra Mussel, Dreissena polymorpha: A Resource for Invasive Species Research.</title>
        <authorList>
            <person name="McCartney M.A."/>
            <person name="Auch B."/>
            <person name="Kono T."/>
            <person name="Mallez S."/>
            <person name="Zhang Y."/>
            <person name="Obille A."/>
            <person name="Becker A."/>
            <person name="Abrahante J.E."/>
            <person name="Garbe J."/>
            <person name="Badalamenti J.P."/>
            <person name="Herman A."/>
            <person name="Mangelson H."/>
            <person name="Liachko I."/>
            <person name="Sullivan S."/>
            <person name="Sone E.D."/>
            <person name="Koren S."/>
            <person name="Silverstein K.A.T."/>
            <person name="Beckman K.B."/>
            <person name="Gohl D.M."/>
        </authorList>
    </citation>
    <scope>NUCLEOTIDE SEQUENCE</scope>
    <source>
        <strain evidence="5">Duluth1</strain>
        <tissue evidence="5">Whole animal</tissue>
    </source>
</reference>
<dbReference type="InterPro" id="IPR027417">
    <property type="entry name" value="P-loop_NTPase"/>
</dbReference>
<evidence type="ECO:0000313" key="5">
    <source>
        <dbReference type="EMBL" id="KAH3798365.1"/>
    </source>
</evidence>
<evidence type="ECO:0000256" key="1">
    <source>
        <dbReference type="ARBA" id="ARBA00022737"/>
    </source>
</evidence>
<feature type="compositionally biased region" description="Polar residues" evidence="3">
    <location>
        <begin position="350"/>
        <end position="359"/>
    </location>
</feature>
<accession>A0A9D4J4R3</accession>
<name>A0A9D4J4R3_DREPO</name>
<sequence>MQYMEHLDVIAKPLKFEDDVAPTNLQQPQQDTVDLDFYIMPCRLRKPPLPIEQFTSLEHYRKTPVLCFVFVHNFMPPSFFHRLIAVCISTWPLAQAQEKVLYNGLAAFDINETDVLTIWYKDHIIYARIHTWTIDFISGLNAEKCQEVRLILRRSLLKFAGQSLEHPLSSKAFEEHILCPEMQKSLYNEGMFRVTDFMYSSELYCDACRHYIGREKALGHWYKEEELDRLNNENDANGDDLKLLDAQSAKIFAKALKDGFEVVKNIRLMVVGMFGVGKTSLVNNLIKDLRDEKLTPVSTEGIDLRRCELMDDGDWCLDKEQKLVKYKLRFREAFKEASQMPTPINIKEPSLTQSFTDTPQETEDEVKDSDTDIQLDPLEKIQKSVAERKDEEGIREIFPLVLETKETLSDNILTRVAKKTDISVSVWDFAGQTLYYSTHQFF</sequence>
<dbReference type="GO" id="GO:0000166">
    <property type="term" value="F:nucleotide binding"/>
    <property type="evidence" value="ECO:0007669"/>
    <property type="project" value="UniProtKB-KW"/>
</dbReference>
<evidence type="ECO:0000256" key="2">
    <source>
        <dbReference type="ARBA" id="ARBA00022741"/>
    </source>
</evidence>
<gene>
    <name evidence="5" type="ORF">DPMN_151964</name>
</gene>
<dbReference type="Proteomes" id="UP000828390">
    <property type="component" value="Unassembled WGS sequence"/>
</dbReference>
<reference evidence="5" key="2">
    <citation type="submission" date="2020-11" db="EMBL/GenBank/DDBJ databases">
        <authorList>
            <person name="McCartney M.A."/>
            <person name="Auch B."/>
            <person name="Kono T."/>
            <person name="Mallez S."/>
            <person name="Becker A."/>
            <person name="Gohl D.M."/>
            <person name="Silverstein K.A.T."/>
            <person name="Koren S."/>
            <person name="Bechman K.B."/>
            <person name="Herman A."/>
            <person name="Abrahante J.E."/>
            <person name="Garbe J."/>
        </authorList>
    </citation>
    <scope>NUCLEOTIDE SEQUENCE</scope>
    <source>
        <strain evidence="5">Duluth1</strain>
        <tissue evidence="5">Whole animal</tissue>
    </source>
</reference>
<feature type="domain" description="Roc" evidence="4">
    <location>
        <begin position="259"/>
        <end position="442"/>
    </location>
</feature>
<dbReference type="EMBL" id="JAIWYP010000007">
    <property type="protein sequence ID" value="KAH3798365.1"/>
    <property type="molecule type" value="Genomic_DNA"/>
</dbReference>
<feature type="compositionally biased region" description="Acidic residues" evidence="3">
    <location>
        <begin position="360"/>
        <end position="370"/>
    </location>
</feature>
<evidence type="ECO:0000256" key="3">
    <source>
        <dbReference type="SAM" id="MobiDB-lite"/>
    </source>
</evidence>
<comment type="caution">
    <text evidence="5">The sequence shown here is derived from an EMBL/GenBank/DDBJ whole genome shotgun (WGS) entry which is preliminary data.</text>
</comment>